<protein>
    <submittedName>
        <fullName evidence="1">Uncharacterized protein</fullName>
    </submittedName>
</protein>
<sequence length="30" mass="3711">MYYYLINIMIDFFVRSLKIKVISTSFKTKF</sequence>
<dbReference type="HOGENOM" id="CLU_3404024_0_0_6"/>
<gene>
    <name evidence="1" type="ORF">KPNJ2_00842</name>
</gene>
<dbReference type="AlphaFoldDB" id="W8UUP1"/>
<name>W8UUP1_KLEPN</name>
<dbReference type="KEGG" id="kps:KPNJ2_00842"/>
<accession>W8UUP1</accession>
<evidence type="ECO:0000313" key="1">
    <source>
        <dbReference type="EMBL" id="AHM77622.1"/>
    </source>
</evidence>
<dbReference type="EMBL" id="CP006918">
    <property type="protein sequence ID" value="AHM77622.1"/>
    <property type="molecule type" value="Genomic_DNA"/>
</dbReference>
<reference evidence="1 2" key="1">
    <citation type="journal article" date="2014" name="Proc. Natl. Acad. Sci. U.S.A.">
        <title>Molecular dissection of the evolution of carbapenem-resistant multilocus sequence type 258 Klebsiella pneumoniae.</title>
        <authorList>
            <person name="Deleo F.R."/>
            <person name="Chen L."/>
            <person name="Porcella S.F."/>
            <person name="Martens C.A."/>
            <person name="Kobayashi S.D."/>
            <person name="Porter A.R."/>
            <person name="Chavda K.D."/>
            <person name="Jacobs M.R."/>
            <person name="Mathema B."/>
            <person name="Olsen R.J."/>
            <person name="Bonomo R.A."/>
            <person name="Musser J.M."/>
            <person name="Kreiswirth B.N."/>
        </authorList>
    </citation>
    <scope>NUCLEOTIDE SEQUENCE [LARGE SCALE GENOMIC DNA]</scope>
    <source>
        <strain evidence="1">30684/NJST258_2</strain>
    </source>
</reference>
<evidence type="ECO:0000313" key="2">
    <source>
        <dbReference type="Proteomes" id="UP000019586"/>
    </source>
</evidence>
<proteinExistence type="predicted"/>
<organism evidence="1 2">
    <name type="scientific">Klebsiella pneumoniae 30684/NJST258_2</name>
    <dbReference type="NCBI Taxonomy" id="1420013"/>
    <lineage>
        <taxon>Bacteria</taxon>
        <taxon>Pseudomonadati</taxon>
        <taxon>Pseudomonadota</taxon>
        <taxon>Gammaproteobacteria</taxon>
        <taxon>Enterobacterales</taxon>
        <taxon>Enterobacteriaceae</taxon>
        <taxon>Klebsiella/Raoultella group</taxon>
        <taxon>Klebsiella</taxon>
        <taxon>Klebsiella pneumoniae complex</taxon>
    </lineage>
</organism>
<dbReference type="Proteomes" id="UP000019586">
    <property type="component" value="Chromosome"/>
</dbReference>